<keyword evidence="2" id="KW-1185">Reference proteome</keyword>
<dbReference type="SUPFAM" id="SSF69118">
    <property type="entry name" value="AhpD-like"/>
    <property type="match status" value="1"/>
</dbReference>
<dbReference type="AlphaFoldDB" id="A0A7Z0RWA8"/>
<protein>
    <submittedName>
        <fullName evidence="1">Carboxymuconolactone decarboxylase family protein</fullName>
    </submittedName>
</protein>
<organism evidence="1 2">
    <name type="scientific">Vreelandella salicampi</name>
    <dbReference type="NCBI Taxonomy" id="1449798"/>
    <lineage>
        <taxon>Bacteria</taxon>
        <taxon>Pseudomonadati</taxon>
        <taxon>Pseudomonadota</taxon>
        <taxon>Gammaproteobacteria</taxon>
        <taxon>Oceanospirillales</taxon>
        <taxon>Halomonadaceae</taxon>
        <taxon>Vreelandella</taxon>
    </lineage>
</organism>
<dbReference type="Gene3D" id="1.20.1290.10">
    <property type="entry name" value="AhpD-like"/>
    <property type="match status" value="1"/>
</dbReference>
<name>A0A7Z0RWA8_9GAMM</name>
<dbReference type="InterPro" id="IPR029032">
    <property type="entry name" value="AhpD-like"/>
</dbReference>
<dbReference type="EMBL" id="JACCDF010000024">
    <property type="protein sequence ID" value="NYS62571.1"/>
    <property type="molecule type" value="Genomic_DNA"/>
</dbReference>
<gene>
    <name evidence="1" type="ORF">HZS81_17600</name>
</gene>
<evidence type="ECO:0000313" key="1">
    <source>
        <dbReference type="EMBL" id="NYS62571.1"/>
    </source>
</evidence>
<sequence length="123" mass="13766">MHKNWQKTTQDLSALMQDIGKNIPDVTKGFSQMAKGANQEGALSHKHKELMALAIGISIRVSPFTPKPLLSLKFAQQREDHPTPPFWAAYLALLSLPCLQYLVLEPLIEEAENHTALHSLLQK</sequence>
<comment type="caution">
    <text evidence="1">The sequence shown here is derived from an EMBL/GenBank/DDBJ whole genome shotgun (WGS) entry which is preliminary data.</text>
</comment>
<reference evidence="1 2" key="1">
    <citation type="journal article" date="2015" name="Int. J. Syst. Evol. Microbiol.">
        <title>Halomonas salicampi sp. nov., a halotolerant and alkalitolerant bacterium isolated from a saltern soil.</title>
        <authorList>
            <person name="Lee J.C."/>
            <person name="Kim Y.S."/>
            <person name="Yun B.S."/>
            <person name="Whang K.S."/>
        </authorList>
    </citation>
    <scope>NUCLEOTIDE SEQUENCE [LARGE SCALE GENOMIC DNA]</scope>
    <source>
        <strain evidence="1 2">BH103</strain>
    </source>
</reference>
<dbReference type="Proteomes" id="UP000586119">
    <property type="component" value="Unassembled WGS sequence"/>
</dbReference>
<dbReference type="RefSeq" id="WP_179931827.1">
    <property type="nucleotide sequence ID" value="NZ_JACCDF010000024.1"/>
</dbReference>
<evidence type="ECO:0000313" key="2">
    <source>
        <dbReference type="Proteomes" id="UP000586119"/>
    </source>
</evidence>
<accession>A0A7Z0RWA8</accession>
<proteinExistence type="predicted"/>